<feature type="domain" description="Enolase C-terminal TIM barrel" evidence="15">
    <location>
        <begin position="137"/>
        <end position="424"/>
    </location>
</feature>
<dbReference type="InterPro" id="IPR020810">
    <property type="entry name" value="Enolase_C"/>
</dbReference>
<evidence type="ECO:0000256" key="8">
    <source>
        <dbReference type="ARBA" id="ARBA00023239"/>
    </source>
</evidence>
<comment type="catalytic activity">
    <reaction evidence="10">
        <text>(2R)-2-phosphoglycerate = phosphoenolpyruvate + H2O</text>
        <dbReference type="Rhea" id="RHEA:10164"/>
        <dbReference type="ChEBI" id="CHEBI:15377"/>
        <dbReference type="ChEBI" id="CHEBI:58289"/>
        <dbReference type="ChEBI" id="CHEBI:58702"/>
        <dbReference type="EC" id="4.2.1.11"/>
    </reaction>
</comment>
<keyword evidence="7 10" id="KW-0324">Glycolysis</keyword>
<dbReference type="PANTHER" id="PTHR11902:SF1">
    <property type="entry name" value="ENOLASE"/>
    <property type="match status" value="1"/>
</dbReference>
<dbReference type="NCBIfam" id="TIGR01060">
    <property type="entry name" value="eno"/>
    <property type="match status" value="1"/>
</dbReference>
<dbReference type="EMBL" id="SLWO01000007">
    <property type="protein sequence ID" value="TCO21553.1"/>
    <property type="molecule type" value="Genomic_DNA"/>
</dbReference>
<evidence type="ECO:0000313" key="18">
    <source>
        <dbReference type="EMBL" id="TCO21553.1"/>
    </source>
</evidence>
<dbReference type="InterPro" id="IPR020811">
    <property type="entry name" value="Enolase_N"/>
</dbReference>
<evidence type="ECO:0000256" key="14">
    <source>
        <dbReference type="SAM" id="MobiDB-lite"/>
    </source>
</evidence>
<reference evidence="17" key="1">
    <citation type="journal article" date="2014" name="Int. J. Syst. Evol. Microbiol.">
        <title>Complete genome of a new Firmicutes species belonging to the dominant human colonic microbiota ('Ruminococcus bicirculans') reveals two chromosomes and a selective capacity to utilize plant glucans.</title>
        <authorList>
            <consortium name="NISC Comparative Sequencing Program"/>
            <person name="Wegmann U."/>
            <person name="Louis P."/>
            <person name="Goesmann A."/>
            <person name="Henrissat B."/>
            <person name="Duncan S.H."/>
            <person name="Flint H.J."/>
        </authorList>
    </citation>
    <scope>NUCLEOTIDE SEQUENCE</scope>
    <source>
        <strain evidence="17">CGMCC 1.15644</strain>
    </source>
</reference>
<dbReference type="UniPathway" id="UPA00109">
    <property type="reaction ID" value="UER00187"/>
</dbReference>
<reference evidence="20" key="2">
    <citation type="journal article" date="2019" name="Int. J. Syst. Evol. Microbiol.">
        <title>The Global Catalogue of Microorganisms (GCM) 10K type strain sequencing project: providing services to taxonomists for standard genome sequencing and annotation.</title>
        <authorList>
            <consortium name="The Broad Institute Genomics Platform"/>
            <consortium name="The Broad Institute Genome Sequencing Center for Infectious Disease"/>
            <person name="Wu L."/>
            <person name="Ma J."/>
        </authorList>
    </citation>
    <scope>NUCLEOTIDE SEQUENCE [LARGE SCALE GENOMIC DNA]</scope>
    <source>
        <strain evidence="20">CGMCC 1.15644</strain>
    </source>
</reference>
<comment type="function">
    <text evidence="9 10">Catalyzes the reversible conversion of 2-phosphoglycerate (2-PG) into phosphoenolpyruvate (PEP). It is essential for the degradation of carbohydrates via glycolysis.</text>
</comment>
<dbReference type="InterPro" id="IPR020809">
    <property type="entry name" value="Enolase_CS"/>
</dbReference>
<dbReference type="Proteomes" id="UP000622648">
    <property type="component" value="Unassembled WGS sequence"/>
</dbReference>
<feature type="binding site" evidence="10 13">
    <location>
        <position position="311"/>
    </location>
    <ligand>
        <name>Mg(2+)</name>
        <dbReference type="ChEBI" id="CHEBI:18420"/>
    </ligand>
</feature>
<feature type="binding site" evidence="10">
    <location>
        <position position="365"/>
    </location>
    <ligand>
        <name>(2R)-2-phosphoglycerate</name>
        <dbReference type="ChEBI" id="CHEBI:58289"/>
    </ligand>
</feature>
<dbReference type="SUPFAM" id="SSF51604">
    <property type="entry name" value="Enolase C-terminal domain-like"/>
    <property type="match status" value="1"/>
</dbReference>
<evidence type="ECO:0000313" key="20">
    <source>
        <dbReference type="Proteomes" id="UP000622648"/>
    </source>
</evidence>
<feature type="active site" description="Proton donor" evidence="10 11">
    <location>
        <position position="203"/>
    </location>
</feature>
<feature type="binding site" evidence="10 13">
    <location>
        <position position="240"/>
    </location>
    <ligand>
        <name>Mg(2+)</name>
        <dbReference type="ChEBI" id="CHEBI:18420"/>
    </ligand>
</feature>
<sequence>MKLTKIHAREILDSRGNPTVEVEMTLNGVTARGISPSGASTGQKEAVELRDGDPKRYNGKGVEKAINGINIDVRKSLVGLSFDNQDDFDKHLIALDGTDNKSRLGANAMLAASIAFARTSSVAKNIPLYRQLVDKENYLMPVPCMNVINGGRHSDNNIDFQEFMIAPHNAPSFKESLRMGEEVFHSLRSLLKSKGYYTGVGDEGGFAPNLNSNEEAVQIIMEAIVQAGLTPGRDVSLCLDPATSEMWKDGKYEFYKSSKETISTDEMIIFWQEWLNSYPIILLEDGLGENDWQGWEKLTRILGDKVELVGDDIFCTNPKIIQQGISQKIANSVLIKLNQIGTVSETLKAVELAQSNGYNCFISHRSGETEDTTIADLVVATGAGHIKTGSGCRSERVAKFNQLLRIEEELGAQATFAGINTFYKKL</sequence>
<dbReference type="SUPFAM" id="SSF54826">
    <property type="entry name" value="Enolase N-terminal domain-like"/>
    <property type="match status" value="1"/>
</dbReference>
<dbReference type="EC" id="4.2.1.11" evidence="3 10"/>
<reference evidence="18 19" key="3">
    <citation type="submission" date="2019-03" db="EMBL/GenBank/DDBJ databases">
        <title>Genomic Encyclopedia of Type Strains, Phase IV (KMG-IV): sequencing the most valuable type-strain genomes for metagenomic binning, comparative biology and taxonomic classification.</title>
        <authorList>
            <person name="Goeker M."/>
        </authorList>
    </citation>
    <scope>NUCLEOTIDE SEQUENCE [LARGE SCALE GENOMIC DNA]</scope>
    <source>
        <strain evidence="18 19">DSM 103236</strain>
    </source>
</reference>
<dbReference type="InterPro" id="IPR029017">
    <property type="entry name" value="Enolase-like_N"/>
</dbReference>
<dbReference type="Pfam" id="PF00113">
    <property type="entry name" value="Enolase_C"/>
    <property type="match status" value="1"/>
</dbReference>
<feature type="binding site" evidence="12">
    <location>
        <position position="387"/>
    </location>
    <ligand>
        <name>substrate</name>
    </ligand>
</feature>
<dbReference type="SMART" id="SM01193">
    <property type="entry name" value="Enolase_N"/>
    <property type="match status" value="1"/>
</dbReference>
<dbReference type="InterPro" id="IPR036849">
    <property type="entry name" value="Enolase-like_C_sf"/>
</dbReference>
<dbReference type="Proteomes" id="UP000295684">
    <property type="component" value="Unassembled WGS sequence"/>
</dbReference>
<dbReference type="SFLD" id="SFLDS00001">
    <property type="entry name" value="Enolase"/>
    <property type="match status" value="1"/>
</dbReference>
<evidence type="ECO:0000256" key="4">
    <source>
        <dbReference type="ARBA" id="ARBA00017068"/>
    </source>
</evidence>
<feature type="active site" description="Proton acceptor" evidence="10 11">
    <location>
        <position position="336"/>
    </location>
</feature>
<keyword evidence="10" id="KW-0963">Cytoplasm</keyword>
<dbReference type="SMART" id="SM01192">
    <property type="entry name" value="Enolase_C"/>
    <property type="match status" value="1"/>
</dbReference>
<evidence type="ECO:0000259" key="16">
    <source>
        <dbReference type="SMART" id="SM01193"/>
    </source>
</evidence>
<dbReference type="Pfam" id="PF03952">
    <property type="entry name" value="Enolase_N"/>
    <property type="match status" value="1"/>
</dbReference>
<evidence type="ECO:0000256" key="6">
    <source>
        <dbReference type="ARBA" id="ARBA00022842"/>
    </source>
</evidence>
<evidence type="ECO:0000256" key="10">
    <source>
        <dbReference type="HAMAP-Rule" id="MF_00318"/>
    </source>
</evidence>
<dbReference type="OrthoDB" id="9804716at2"/>
<comment type="similarity">
    <text evidence="2 10">Belongs to the enolase family.</text>
</comment>
<evidence type="ECO:0000256" key="2">
    <source>
        <dbReference type="ARBA" id="ARBA00009604"/>
    </source>
</evidence>
<evidence type="ECO:0000256" key="3">
    <source>
        <dbReference type="ARBA" id="ARBA00012058"/>
    </source>
</evidence>
<feature type="domain" description="Enolase N-terminal" evidence="16">
    <location>
        <begin position="3"/>
        <end position="132"/>
    </location>
</feature>
<dbReference type="SFLD" id="SFLDF00002">
    <property type="entry name" value="enolase"/>
    <property type="match status" value="1"/>
</dbReference>
<dbReference type="PIRSF" id="PIRSF001400">
    <property type="entry name" value="Enolase"/>
    <property type="match status" value="1"/>
</dbReference>
<name>A0A4R2H6Q2_9SPHI</name>
<dbReference type="PANTHER" id="PTHR11902">
    <property type="entry name" value="ENOLASE"/>
    <property type="match status" value="1"/>
</dbReference>
<keyword evidence="8 10" id="KW-0456">Lyase</keyword>
<accession>A0A4R2H6Q2</accession>
<comment type="caution">
    <text evidence="18">The sequence shown here is derived from an EMBL/GenBank/DDBJ whole genome shotgun (WGS) entry which is preliminary data.</text>
</comment>
<protein>
    <recommendedName>
        <fullName evidence="4 10">Enolase</fullName>
        <ecNumber evidence="3 10">4.2.1.11</ecNumber>
    </recommendedName>
    <alternativeName>
        <fullName evidence="10">2-phospho-D-glycerate hydro-lyase</fullName>
    </alternativeName>
    <alternativeName>
        <fullName evidence="10">2-phosphoglycerate dehydratase</fullName>
    </alternativeName>
</protein>
<evidence type="ECO:0000256" key="7">
    <source>
        <dbReference type="ARBA" id="ARBA00023152"/>
    </source>
</evidence>
<dbReference type="Gene3D" id="3.20.20.120">
    <property type="entry name" value="Enolase-like C-terminal domain"/>
    <property type="match status" value="1"/>
</dbReference>
<evidence type="ECO:0000256" key="1">
    <source>
        <dbReference type="ARBA" id="ARBA00005031"/>
    </source>
</evidence>
<reference evidence="17" key="4">
    <citation type="submission" date="2024-05" db="EMBL/GenBank/DDBJ databases">
        <authorList>
            <person name="Sun Q."/>
            <person name="Zhou Y."/>
        </authorList>
    </citation>
    <scope>NUCLEOTIDE SEQUENCE</scope>
    <source>
        <strain evidence="17">CGMCC 1.15644</strain>
    </source>
</reference>
<evidence type="ECO:0000256" key="11">
    <source>
        <dbReference type="PIRSR" id="PIRSR001400-1"/>
    </source>
</evidence>
<feature type="binding site" evidence="12">
    <location>
        <position position="162"/>
    </location>
    <ligand>
        <name>substrate</name>
    </ligand>
</feature>
<evidence type="ECO:0000256" key="12">
    <source>
        <dbReference type="PIRSR" id="PIRSR001400-2"/>
    </source>
</evidence>
<feature type="region of interest" description="Disordered" evidence="14">
    <location>
        <begin position="31"/>
        <end position="53"/>
    </location>
</feature>
<feature type="binding site" evidence="12">
    <location>
        <position position="311"/>
    </location>
    <ligand>
        <name>substrate</name>
    </ligand>
</feature>
<evidence type="ECO:0000256" key="5">
    <source>
        <dbReference type="ARBA" id="ARBA00022525"/>
    </source>
</evidence>
<dbReference type="RefSeq" id="WP_132535002.1">
    <property type="nucleotide sequence ID" value="NZ_BMJO01000001.1"/>
</dbReference>
<evidence type="ECO:0000256" key="13">
    <source>
        <dbReference type="PIRSR" id="PIRSR001400-3"/>
    </source>
</evidence>
<feature type="binding site" evidence="10">
    <location>
        <position position="336"/>
    </location>
    <ligand>
        <name>(2R)-2-phosphoglycerate</name>
        <dbReference type="ChEBI" id="CHEBI:58289"/>
    </ligand>
</feature>
<dbReference type="InterPro" id="IPR000941">
    <property type="entry name" value="Enolase"/>
</dbReference>
<dbReference type="AlphaFoldDB" id="A0A4R2H6Q2"/>
<keyword evidence="6 10" id="KW-0460">Magnesium</keyword>
<dbReference type="PROSITE" id="PS00164">
    <property type="entry name" value="ENOLASE"/>
    <property type="match status" value="1"/>
</dbReference>
<dbReference type="GO" id="GO:0009986">
    <property type="term" value="C:cell surface"/>
    <property type="evidence" value="ECO:0007669"/>
    <property type="project" value="UniProtKB-SubCell"/>
</dbReference>
<dbReference type="Gene3D" id="3.30.390.10">
    <property type="entry name" value="Enolase-like, N-terminal domain"/>
    <property type="match status" value="1"/>
</dbReference>
<comment type="pathway">
    <text evidence="1 10">Carbohydrate degradation; glycolysis; pyruvate from D-glyceraldehyde 3-phosphate: step 4/5.</text>
</comment>
<dbReference type="SFLD" id="SFLDG00178">
    <property type="entry name" value="enolase"/>
    <property type="match status" value="1"/>
</dbReference>
<feature type="binding site" evidence="10">
    <location>
        <position position="366"/>
    </location>
    <ligand>
        <name>(2R)-2-phosphoglycerate</name>
        <dbReference type="ChEBI" id="CHEBI:58289"/>
    </ligand>
</feature>
<evidence type="ECO:0000313" key="19">
    <source>
        <dbReference type="Proteomes" id="UP000295684"/>
    </source>
</evidence>
<comment type="cofactor">
    <cofactor evidence="13">
        <name>Mg(2+)</name>
        <dbReference type="ChEBI" id="CHEBI:18420"/>
    </cofactor>
    <text evidence="13">Mg(2+) is required for catalysis and for stabilizing the dimer.</text>
</comment>
<evidence type="ECO:0000313" key="17">
    <source>
        <dbReference type="EMBL" id="GGE39452.1"/>
    </source>
</evidence>
<comment type="subcellular location">
    <subcellularLocation>
        <location evidence="10">Cytoplasm</location>
    </subcellularLocation>
    <subcellularLocation>
        <location evidence="10">Secreted</location>
    </subcellularLocation>
    <subcellularLocation>
        <location evidence="10">Cell surface</location>
    </subcellularLocation>
    <text evidence="10">Fractions of enolase are present in both the cytoplasm and on the cell surface.</text>
</comment>
<dbReference type="GO" id="GO:0000015">
    <property type="term" value="C:phosphopyruvate hydratase complex"/>
    <property type="evidence" value="ECO:0007669"/>
    <property type="project" value="InterPro"/>
</dbReference>
<keyword evidence="5 10" id="KW-0964">Secreted</keyword>
<dbReference type="GO" id="GO:0005576">
    <property type="term" value="C:extracellular region"/>
    <property type="evidence" value="ECO:0007669"/>
    <property type="project" value="UniProtKB-SubCell"/>
</dbReference>
<dbReference type="GO" id="GO:0000287">
    <property type="term" value="F:magnesium ion binding"/>
    <property type="evidence" value="ECO:0007669"/>
    <property type="project" value="UniProtKB-UniRule"/>
</dbReference>
<keyword evidence="20" id="KW-1185">Reference proteome</keyword>
<feature type="binding site" evidence="10 13">
    <location>
        <position position="284"/>
    </location>
    <ligand>
        <name>Mg(2+)</name>
        <dbReference type="ChEBI" id="CHEBI:18420"/>
    </ligand>
</feature>
<dbReference type="CDD" id="cd03313">
    <property type="entry name" value="enolase"/>
    <property type="match status" value="1"/>
</dbReference>
<feature type="binding site" evidence="10">
    <location>
        <position position="161"/>
    </location>
    <ligand>
        <name>(2R)-2-phosphoglycerate</name>
        <dbReference type="ChEBI" id="CHEBI:58289"/>
    </ligand>
</feature>
<evidence type="ECO:0000256" key="9">
    <source>
        <dbReference type="ARBA" id="ARBA00045763"/>
    </source>
</evidence>
<dbReference type="PRINTS" id="PR00148">
    <property type="entry name" value="ENOLASE"/>
</dbReference>
<dbReference type="GO" id="GO:0004634">
    <property type="term" value="F:phosphopyruvate hydratase activity"/>
    <property type="evidence" value="ECO:0007669"/>
    <property type="project" value="UniProtKB-UniRule"/>
</dbReference>
<feature type="binding site" evidence="10">
    <location>
        <position position="387"/>
    </location>
    <ligand>
        <name>(2R)-2-phosphoglycerate</name>
        <dbReference type="ChEBI" id="CHEBI:58289"/>
    </ligand>
</feature>
<feature type="binding site" evidence="12">
    <location>
        <position position="284"/>
    </location>
    <ligand>
        <name>substrate</name>
    </ligand>
</feature>
<dbReference type="GO" id="GO:0006096">
    <property type="term" value="P:glycolytic process"/>
    <property type="evidence" value="ECO:0007669"/>
    <property type="project" value="UniProtKB-UniRule"/>
</dbReference>
<dbReference type="EMBL" id="BMJO01000001">
    <property type="protein sequence ID" value="GGE39452.1"/>
    <property type="molecule type" value="Genomic_DNA"/>
</dbReference>
<feature type="binding site" evidence="12">
    <location>
        <begin position="363"/>
        <end position="366"/>
    </location>
    <ligand>
        <name>substrate</name>
    </ligand>
</feature>
<organism evidence="18 19">
    <name type="scientific">Pedobacter psychrotolerans</name>
    <dbReference type="NCBI Taxonomy" id="1843235"/>
    <lineage>
        <taxon>Bacteria</taxon>
        <taxon>Pseudomonadati</taxon>
        <taxon>Bacteroidota</taxon>
        <taxon>Sphingobacteriia</taxon>
        <taxon>Sphingobacteriales</taxon>
        <taxon>Sphingobacteriaceae</taxon>
        <taxon>Pedobacter</taxon>
    </lineage>
</organism>
<dbReference type="HAMAP" id="MF_00318">
    <property type="entry name" value="Enolase"/>
    <property type="match status" value="1"/>
</dbReference>
<gene>
    <name evidence="10 17" type="primary">eno</name>
    <name evidence="18" type="ORF">EV200_107147</name>
    <name evidence="17" type="ORF">GCM10011413_01390</name>
</gene>
<proteinExistence type="inferred from homology"/>
<evidence type="ECO:0000259" key="15">
    <source>
        <dbReference type="SMART" id="SM01192"/>
    </source>
</evidence>
<keyword evidence="10 13" id="KW-0479">Metal-binding</keyword>
<comment type="cofactor">
    <cofactor evidence="10">
        <name>Mg(2+)</name>
        <dbReference type="ChEBI" id="CHEBI:18420"/>
    </cofactor>
    <text evidence="10">Binds a second Mg(2+) ion via substrate during catalysis.</text>
</comment>
<feature type="binding site" evidence="12">
    <location>
        <position position="153"/>
    </location>
    <ligand>
        <name>substrate</name>
    </ligand>
</feature>